<dbReference type="EMBL" id="AZBU02000005">
    <property type="protein sequence ID" value="TKR77488.1"/>
    <property type="molecule type" value="Genomic_DNA"/>
</dbReference>
<sequence length="95" mass="11082">MQLQFKKRFWYSRVREKQLVNFCKHKKTSVEEFKILSKHVVSRISGSGDVDGQNRLGRLFSQGGQRSRSLIQFSQGGQRSGDKQGFWLELVTEIF</sequence>
<reference evidence="1 2" key="1">
    <citation type="journal article" date="2015" name="Genome Biol.">
        <title>Comparative genomics of Steinernema reveals deeply conserved gene regulatory networks.</title>
        <authorList>
            <person name="Dillman A.R."/>
            <person name="Macchietto M."/>
            <person name="Porter C.F."/>
            <person name="Rogers A."/>
            <person name="Williams B."/>
            <person name="Antoshechkin I."/>
            <person name="Lee M.M."/>
            <person name="Goodwin Z."/>
            <person name="Lu X."/>
            <person name="Lewis E.E."/>
            <person name="Goodrich-Blair H."/>
            <person name="Stock S.P."/>
            <person name="Adams B.J."/>
            <person name="Sternberg P.W."/>
            <person name="Mortazavi A."/>
        </authorList>
    </citation>
    <scope>NUCLEOTIDE SEQUENCE [LARGE SCALE GENOMIC DNA]</scope>
    <source>
        <strain evidence="1 2">ALL</strain>
    </source>
</reference>
<accession>A0A4U5N4Y6</accession>
<evidence type="ECO:0000313" key="2">
    <source>
        <dbReference type="Proteomes" id="UP000298663"/>
    </source>
</evidence>
<name>A0A4U5N4Y6_STECR</name>
<proteinExistence type="predicted"/>
<protein>
    <submittedName>
        <fullName evidence="1">Uncharacterized protein</fullName>
    </submittedName>
</protein>
<comment type="caution">
    <text evidence="1">The sequence shown here is derived from an EMBL/GenBank/DDBJ whole genome shotgun (WGS) entry which is preliminary data.</text>
</comment>
<organism evidence="1 2">
    <name type="scientific">Steinernema carpocapsae</name>
    <name type="common">Entomopathogenic nematode</name>
    <dbReference type="NCBI Taxonomy" id="34508"/>
    <lineage>
        <taxon>Eukaryota</taxon>
        <taxon>Metazoa</taxon>
        <taxon>Ecdysozoa</taxon>
        <taxon>Nematoda</taxon>
        <taxon>Chromadorea</taxon>
        <taxon>Rhabditida</taxon>
        <taxon>Tylenchina</taxon>
        <taxon>Panagrolaimomorpha</taxon>
        <taxon>Strongyloidoidea</taxon>
        <taxon>Steinernematidae</taxon>
        <taxon>Steinernema</taxon>
    </lineage>
</organism>
<gene>
    <name evidence="1" type="ORF">L596_018455</name>
</gene>
<evidence type="ECO:0000313" key="1">
    <source>
        <dbReference type="EMBL" id="TKR77488.1"/>
    </source>
</evidence>
<dbReference type="AlphaFoldDB" id="A0A4U5N4Y6"/>
<reference evidence="1 2" key="2">
    <citation type="journal article" date="2019" name="G3 (Bethesda)">
        <title>Hybrid Assembly of the Genome of the Entomopathogenic Nematode Steinernema carpocapsae Identifies the X-Chromosome.</title>
        <authorList>
            <person name="Serra L."/>
            <person name="Macchietto M."/>
            <person name="Macias-Munoz A."/>
            <person name="McGill C.J."/>
            <person name="Rodriguez I.M."/>
            <person name="Rodriguez B."/>
            <person name="Murad R."/>
            <person name="Mortazavi A."/>
        </authorList>
    </citation>
    <scope>NUCLEOTIDE SEQUENCE [LARGE SCALE GENOMIC DNA]</scope>
    <source>
        <strain evidence="1 2">ALL</strain>
    </source>
</reference>
<keyword evidence="2" id="KW-1185">Reference proteome</keyword>
<dbReference type="Proteomes" id="UP000298663">
    <property type="component" value="Unassembled WGS sequence"/>
</dbReference>